<evidence type="ECO:0000256" key="2">
    <source>
        <dbReference type="ARBA" id="ARBA00011902"/>
    </source>
</evidence>
<feature type="domain" description="ALK/LTK-like glycine-rich" evidence="17">
    <location>
        <begin position="73"/>
        <end position="277"/>
    </location>
</feature>
<keyword evidence="4" id="KW-0808">Transferase</keyword>
<evidence type="ECO:0000256" key="7">
    <source>
        <dbReference type="ARBA" id="ARBA00022741"/>
    </source>
</evidence>
<evidence type="ECO:0000256" key="1">
    <source>
        <dbReference type="ARBA" id="ARBA00004251"/>
    </source>
</evidence>
<keyword evidence="15" id="KW-0325">Glycoprotein</keyword>
<evidence type="ECO:0000259" key="17">
    <source>
        <dbReference type="Pfam" id="PF12810"/>
    </source>
</evidence>
<protein>
    <recommendedName>
        <fullName evidence="2">receptor protein-tyrosine kinase</fullName>
        <ecNumber evidence="2">2.7.10.1</ecNumber>
    </recommendedName>
</protein>
<evidence type="ECO:0000256" key="3">
    <source>
        <dbReference type="ARBA" id="ARBA00022475"/>
    </source>
</evidence>
<feature type="region of interest" description="Disordered" evidence="16">
    <location>
        <begin position="409"/>
        <end position="447"/>
    </location>
</feature>
<accession>A0A8S5QHK2</accession>
<keyword evidence="3" id="KW-1003">Cell membrane</keyword>
<dbReference type="EMBL" id="BK015657">
    <property type="protein sequence ID" value="DAE18528.1"/>
    <property type="molecule type" value="Genomic_DNA"/>
</dbReference>
<dbReference type="InterPro" id="IPR055163">
    <property type="entry name" value="ALK/LTK-like_GRD"/>
</dbReference>
<keyword evidence="5" id="KW-0812">Transmembrane</keyword>
<dbReference type="GO" id="GO:0005886">
    <property type="term" value="C:plasma membrane"/>
    <property type="evidence" value="ECO:0007669"/>
    <property type="project" value="UniProtKB-SubCell"/>
</dbReference>
<reference evidence="18" key="1">
    <citation type="journal article" date="2021" name="Proc. Natl. Acad. Sci. U.S.A.">
        <title>A Catalog of Tens of Thousands of Viruses from Human Metagenomes Reveals Hidden Associations with Chronic Diseases.</title>
        <authorList>
            <person name="Tisza M.J."/>
            <person name="Buck C.B."/>
        </authorList>
    </citation>
    <scope>NUCLEOTIDE SEQUENCE</scope>
    <source>
        <strain evidence="18">CtgpD8</strain>
    </source>
</reference>
<name>A0A8S5QHK2_9CAUD</name>
<keyword evidence="9" id="KW-0067">ATP-binding</keyword>
<evidence type="ECO:0000256" key="8">
    <source>
        <dbReference type="ARBA" id="ARBA00022777"/>
    </source>
</evidence>
<keyword evidence="7" id="KW-0547">Nucleotide-binding</keyword>
<evidence type="ECO:0000313" key="18">
    <source>
        <dbReference type="EMBL" id="DAE18528.1"/>
    </source>
</evidence>
<evidence type="ECO:0000256" key="9">
    <source>
        <dbReference type="ARBA" id="ARBA00022840"/>
    </source>
</evidence>
<proteinExistence type="predicted"/>
<keyword evidence="6" id="KW-0732">Signal</keyword>
<evidence type="ECO:0000256" key="14">
    <source>
        <dbReference type="ARBA" id="ARBA00023170"/>
    </source>
</evidence>
<evidence type="ECO:0000256" key="10">
    <source>
        <dbReference type="ARBA" id="ARBA00022989"/>
    </source>
</evidence>
<feature type="domain" description="ALK/LTK-like glycine-rich" evidence="17">
    <location>
        <begin position="319"/>
        <end position="447"/>
    </location>
</feature>
<evidence type="ECO:0000256" key="12">
    <source>
        <dbReference type="ARBA" id="ARBA00023137"/>
    </source>
</evidence>
<dbReference type="GO" id="GO:0005524">
    <property type="term" value="F:ATP binding"/>
    <property type="evidence" value="ECO:0007669"/>
    <property type="project" value="UniProtKB-KW"/>
</dbReference>
<evidence type="ECO:0000256" key="15">
    <source>
        <dbReference type="ARBA" id="ARBA00023180"/>
    </source>
</evidence>
<evidence type="ECO:0000256" key="13">
    <source>
        <dbReference type="ARBA" id="ARBA00023157"/>
    </source>
</evidence>
<evidence type="ECO:0000256" key="6">
    <source>
        <dbReference type="ARBA" id="ARBA00022729"/>
    </source>
</evidence>
<keyword evidence="12" id="KW-0829">Tyrosine-protein kinase</keyword>
<evidence type="ECO:0000256" key="4">
    <source>
        <dbReference type="ARBA" id="ARBA00022679"/>
    </source>
</evidence>
<keyword evidence="11" id="KW-0472">Membrane</keyword>
<evidence type="ECO:0000256" key="11">
    <source>
        <dbReference type="ARBA" id="ARBA00023136"/>
    </source>
</evidence>
<keyword evidence="8" id="KW-0418">Kinase</keyword>
<sequence>MNIDWISITPQSGAAGTSPVSFQLIAENDGFEDKTIKVRAVCGDKEAVKTLVLKGKIYPVGTVFNFDYTGTVQEVTLPAGQYKLQCWGAQGGNSGSYSGTGSKGGYSEGQLTLTEPTTLYIFVGGKGASSGNGGWNGGGGSTGSSSYDSGGTYGKSYPACGGGATDIATVTSDMAYSSKRNNRSAASLLSRCIVAGGGAGASARYTEETKTSTSDILYNNYSANSYDPDSSGYYCGNYLPTTAGETYSISNVSSPSGSSYYYAMIEVYYNGTSMSGSTVTIPSGATTVAVRIRYKTKPSGITSWSIYKKEAITSTDTSSGSSNSSQQGGGTSGRGTSPGTQNGGGGEFGKGKNQTATNYRYASGAGGGGWYGGGCSNSDSSTSQINASGGGSGFVNTAANAGYRPSGYTGLQLDSGETKAGNVSFPSPSGSSETGHSGNGYARITVL</sequence>
<dbReference type="EC" id="2.7.10.1" evidence="2"/>
<keyword evidence="13" id="KW-1015">Disulfide bond</keyword>
<dbReference type="Pfam" id="PF12810">
    <property type="entry name" value="ALK_LTK_GRD"/>
    <property type="match status" value="2"/>
</dbReference>
<feature type="region of interest" description="Disordered" evidence="16">
    <location>
        <begin position="314"/>
        <end position="352"/>
    </location>
</feature>
<evidence type="ECO:0000256" key="5">
    <source>
        <dbReference type="ARBA" id="ARBA00022692"/>
    </source>
</evidence>
<keyword evidence="10" id="KW-1133">Transmembrane helix</keyword>
<keyword evidence="14" id="KW-0675">Receptor</keyword>
<comment type="subcellular location">
    <subcellularLocation>
        <location evidence="1">Cell membrane</location>
        <topology evidence="1">Single-pass type I membrane protein</topology>
    </subcellularLocation>
</comment>
<feature type="compositionally biased region" description="Low complexity" evidence="16">
    <location>
        <begin position="314"/>
        <end position="326"/>
    </location>
</feature>
<organism evidence="18">
    <name type="scientific">Myoviridae sp. ctgpD8</name>
    <dbReference type="NCBI Taxonomy" id="2825149"/>
    <lineage>
        <taxon>Viruses</taxon>
        <taxon>Duplodnaviria</taxon>
        <taxon>Heunggongvirae</taxon>
        <taxon>Uroviricota</taxon>
        <taxon>Caudoviricetes</taxon>
    </lineage>
</organism>
<evidence type="ECO:0000256" key="16">
    <source>
        <dbReference type="SAM" id="MobiDB-lite"/>
    </source>
</evidence>
<feature type="compositionally biased region" description="Polar residues" evidence="16">
    <location>
        <begin position="424"/>
        <end position="436"/>
    </location>
</feature>
<dbReference type="GO" id="GO:0004714">
    <property type="term" value="F:transmembrane receptor protein tyrosine kinase activity"/>
    <property type="evidence" value="ECO:0007669"/>
    <property type="project" value="UniProtKB-EC"/>
</dbReference>